<feature type="region of interest" description="Disordered" evidence="1">
    <location>
        <begin position="1"/>
        <end position="59"/>
    </location>
</feature>
<proteinExistence type="predicted"/>
<protein>
    <recommendedName>
        <fullName evidence="2">Methyltransferase domain-containing protein</fullName>
    </recommendedName>
</protein>
<dbReference type="PANTHER" id="PTHR43591">
    <property type="entry name" value="METHYLTRANSFERASE"/>
    <property type="match status" value="1"/>
</dbReference>
<accession>A0A8H7S7N0</accession>
<name>A0A8H7S7N0_9FUNG</name>
<feature type="compositionally biased region" description="Low complexity" evidence="1">
    <location>
        <begin position="34"/>
        <end position="59"/>
    </location>
</feature>
<keyword evidence="4" id="KW-1185">Reference proteome</keyword>
<dbReference type="OrthoDB" id="2013972at2759"/>
<comment type="caution">
    <text evidence="3">The sequence shown here is derived from an EMBL/GenBank/DDBJ whole genome shotgun (WGS) entry which is preliminary data.</text>
</comment>
<dbReference type="InterPro" id="IPR041698">
    <property type="entry name" value="Methyltransf_25"/>
</dbReference>
<dbReference type="InterPro" id="IPR029063">
    <property type="entry name" value="SAM-dependent_MTases_sf"/>
</dbReference>
<evidence type="ECO:0000313" key="4">
    <source>
        <dbReference type="Proteomes" id="UP000646827"/>
    </source>
</evidence>
<evidence type="ECO:0000259" key="2">
    <source>
        <dbReference type="Pfam" id="PF13649"/>
    </source>
</evidence>
<evidence type="ECO:0000256" key="1">
    <source>
        <dbReference type="SAM" id="MobiDB-lite"/>
    </source>
</evidence>
<dbReference type="AlphaFoldDB" id="A0A8H7S7N0"/>
<dbReference type="SUPFAM" id="SSF53335">
    <property type="entry name" value="S-adenosyl-L-methionine-dependent methyltransferases"/>
    <property type="match status" value="1"/>
</dbReference>
<dbReference type="PANTHER" id="PTHR43591:SF24">
    <property type="entry name" value="2-METHOXY-6-POLYPRENYL-1,4-BENZOQUINOL METHYLASE, MITOCHONDRIAL"/>
    <property type="match status" value="1"/>
</dbReference>
<sequence length="337" mass="38414">MGNKVSTASRKHRLLAPLRSSSSLTTRRKKKNKQSPSPSSTAYSTTTTASSISSNPSISDSVVRQGRAFHNISDSIYWLPHDDEEIDRLVGQHFALKALFEGNVAKEVLPTLEKGAKILDVGCGPGTWIMDLATEFPGCEFYGIDFSDMFPSDIRPPNVQFLHANVLERLPFEDNTFDFVNMRFFMLALRHEEWLIALKEIHRVLKPGGFFQSLESGMMDRGNDFCLWVGGIFMNVMRERGQEPYIAFKLKELMEQVNIDFIKSDQRDTYLSKTDQLNREFLWDIVNIVRSAQPFLTGPLGITPDKFPQFLKRFEHECKQPPGAQWLIAINLGQKPF</sequence>
<dbReference type="CDD" id="cd02440">
    <property type="entry name" value="AdoMet_MTases"/>
    <property type="match status" value="1"/>
</dbReference>
<dbReference type="EMBL" id="JAEPRB010000057">
    <property type="protein sequence ID" value="KAG2223635.1"/>
    <property type="molecule type" value="Genomic_DNA"/>
</dbReference>
<reference evidence="3 4" key="1">
    <citation type="submission" date="2020-12" db="EMBL/GenBank/DDBJ databases">
        <title>Metabolic potential, ecology and presence of endohyphal bacteria is reflected in genomic diversity of Mucoromycotina.</title>
        <authorList>
            <person name="Muszewska A."/>
            <person name="Okrasinska A."/>
            <person name="Steczkiewicz K."/>
            <person name="Drgas O."/>
            <person name="Orlowska M."/>
            <person name="Perlinska-Lenart U."/>
            <person name="Aleksandrzak-Piekarczyk T."/>
            <person name="Szatraj K."/>
            <person name="Zielenkiewicz U."/>
            <person name="Pilsyk S."/>
            <person name="Malc E."/>
            <person name="Mieczkowski P."/>
            <person name="Kruszewska J.S."/>
            <person name="Biernat P."/>
            <person name="Pawlowska J."/>
        </authorList>
    </citation>
    <scope>NUCLEOTIDE SEQUENCE [LARGE SCALE GENOMIC DNA]</scope>
    <source>
        <strain evidence="3 4">CBS 142.35</strain>
    </source>
</reference>
<organism evidence="3 4">
    <name type="scientific">Circinella minor</name>
    <dbReference type="NCBI Taxonomy" id="1195481"/>
    <lineage>
        <taxon>Eukaryota</taxon>
        <taxon>Fungi</taxon>
        <taxon>Fungi incertae sedis</taxon>
        <taxon>Mucoromycota</taxon>
        <taxon>Mucoromycotina</taxon>
        <taxon>Mucoromycetes</taxon>
        <taxon>Mucorales</taxon>
        <taxon>Lichtheimiaceae</taxon>
        <taxon>Circinella</taxon>
    </lineage>
</organism>
<gene>
    <name evidence="3" type="ORF">INT45_009994</name>
</gene>
<dbReference type="GO" id="GO:0008168">
    <property type="term" value="F:methyltransferase activity"/>
    <property type="evidence" value="ECO:0007669"/>
    <property type="project" value="TreeGrafter"/>
</dbReference>
<dbReference type="Proteomes" id="UP000646827">
    <property type="component" value="Unassembled WGS sequence"/>
</dbReference>
<evidence type="ECO:0000313" key="3">
    <source>
        <dbReference type="EMBL" id="KAG2223635.1"/>
    </source>
</evidence>
<feature type="compositionally biased region" description="Low complexity" evidence="1">
    <location>
        <begin position="15"/>
        <end position="25"/>
    </location>
</feature>
<feature type="domain" description="Methyltransferase" evidence="2">
    <location>
        <begin position="118"/>
        <end position="209"/>
    </location>
</feature>
<dbReference type="Gene3D" id="3.40.50.150">
    <property type="entry name" value="Vaccinia Virus protein VP39"/>
    <property type="match status" value="1"/>
</dbReference>
<dbReference type="Pfam" id="PF13649">
    <property type="entry name" value="Methyltransf_25"/>
    <property type="match status" value="1"/>
</dbReference>